<reference evidence="1 2" key="1">
    <citation type="submission" date="2015-11" db="EMBL/GenBank/DDBJ databases">
        <authorList>
            <person name="Nicholson A.C."/>
            <person name="Humrighouse B.W."/>
            <person name="Graziano J."/>
            <person name="Lasker B."/>
            <person name="Whitney A.M."/>
            <person name="Mcquiston J.R."/>
        </authorList>
    </citation>
    <scope>NUCLEOTIDE SEQUENCE [LARGE SCALE GENOMIC DNA]</scope>
    <source>
        <strain evidence="1 2">G4071</strain>
    </source>
</reference>
<proteinExistence type="predicted"/>
<evidence type="ECO:0000313" key="1">
    <source>
        <dbReference type="EMBL" id="KUY20844.1"/>
    </source>
</evidence>
<comment type="caution">
    <text evidence="1">The sequence shown here is derived from an EMBL/GenBank/DDBJ whole genome shotgun (WGS) entry which is preliminary data.</text>
</comment>
<dbReference type="AlphaFoldDB" id="A0AAP1BYT2"/>
<organism evidence="1 2">
    <name type="scientific">Elizabethkingia miricola</name>
    <name type="common">Chryseobacterium miricola</name>
    <dbReference type="NCBI Taxonomy" id="172045"/>
    <lineage>
        <taxon>Bacteria</taxon>
        <taxon>Pseudomonadati</taxon>
        <taxon>Bacteroidota</taxon>
        <taxon>Flavobacteriia</taxon>
        <taxon>Flavobacteriales</taxon>
        <taxon>Weeksellaceae</taxon>
        <taxon>Elizabethkingia</taxon>
    </lineage>
</organism>
<dbReference type="Proteomes" id="UP000064412">
    <property type="component" value="Unassembled WGS sequence"/>
</dbReference>
<protein>
    <submittedName>
        <fullName evidence="1">Uncharacterized protein</fullName>
    </submittedName>
</protein>
<name>A0AAP1BYT2_ELIMR</name>
<accession>A0AAP1BYT2</accession>
<evidence type="ECO:0000313" key="2">
    <source>
        <dbReference type="Proteomes" id="UP000064412"/>
    </source>
</evidence>
<sequence>MKMIKYFIYKTECDNFPPTQEFMLVKPKELDLYLKQDWKIISVEYFIISSLKDKWMLLSDEWKIFWIGSLIAIFLSLV</sequence>
<dbReference type="EMBL" id="LNOI01000001">
    <property type="protein sequence ID" value="KUY20844.1"/>
    <property type="molecule type" value="Genomic_DNA"/>
</dbReference>
<gene>
    <name evidence="1" type="ORF">ATB95_08080</name>
</gene>